<dbReference type="InterPro" id="IPR045089">
    <property type="entry name" value="PGGT1B-like"/>
</dbReference>
<comment type="cofactor">
    <cofactor evidence="8">
        <name>Zn(2+)</name>
        <dbReference type="ChEBI" id="CHEBI:29105"/>
    </cofactor>
    <text evidence="8">Binds 1 zinc ion per subunit.</text>
</comment>
<feature type="domain" description="Prenyltransferase alpha-alpha toroid" evidence="9">
    <location>
        <begin position="21"/>
        <end position="319"/>
    </location>
</feature>
<evidence type="ECO:0000256" key="7">
    <source>
        <dbReference type="ARBA" id="ARBA00047658"/>
    </source>
</evidence>
<keyword evidence="6 8" id="KW-0862">Zinc</keyword>
<dbReference type="CDD" id="cd02894">
    <property type="entry name" value="GGTase-II"/>
    <property type="match status" value="1"/>
</dbReference>
<dbReference type="Pfam" id="PF00432">
    <property type="entry name" value="Prenyltrans"/>
    <property type="match status" value="1"/>
</dbReference>
<dbReference type="InterPro" id="IPR026873">
    <property type="entry name" value="Ptb1"/>
</dbReference>
<evidence type="ECO:0000259" key="9">
    <source>
        <dbReference type="Pfam" id="PF00432"/>
    </source>
</evidence>
<dbReference type="InterPro" id="IPR001330">
    <property type="entry name" value="Prenyltrans"/>
</dbReference>
<dbReference type="InterPro" id="IPR008930">
    <property type="entry name" value="Terpenoid_cyclase/PrenylTrfase"/>
</dbReference>
<keyword evidence="2 8" id="KW-0637">Prenyltransferase</keyword>
<evidence type="ECO:0000256" key="1">
    <source>
        <dbReference type="ARBA" id="ARBA00010497"/>
    </source>
</evidence>
<evidence type="ECO:0000313" key="11">
    <source>
        <dbReference type="Proteomes" id="UP001642484"/>
    </source>
</evidence>
<dbReference type="Proteomes" id="UP001642484">
    <property type="component" value="Unassembled WGS sequence"/>
</dbReference>
<comment type="catalytic activity">
    <reaction evidence="7 8">
        <text>geranylgeranyl diphosphate + L-cysteinyl-[protein] = S-geranylgeranyl-L-cysteinyl-[protein] + diphosphate</text>
        <dbReference type="Rhea" id="RHEA:21240"/>
        <dbReference type="Rhea" id="RHEA-COMP:10131"/>
        <dbReference type="Rhea" id="RHEA-COMP:11537"/>
        <dbReference type="ChEBI" id="CHEBI:29950"/>
        <dbReference type="ChEBI" id="CHEBI:33019"/>
        <dbReference type="ChEBI" id="CHEBI:57533"/>
        <dbReference type="ChEBI" id="CHEBI:86021"/>
        <dbReference type="EC" id="2.5.1.60"/>
    </reaction>
</comment>
<comment type="caution">
    <text evidence="10">The sequence shown here is derived from an EMBL/GenBank/DDBJ whole genome shotgun (WGS) entry which is preliminary data.</text>
</comment>
<reference evidence="10 11" key="1">
    <citation type="submission" date="2024-02" db="EMBL/GenBank/DDBJ databases">
        <authorList>
            <person name="Chen Y."/>
            <person name="Shah S."/>
            <person name="Dougan E. K."/>
            <person name="Thang M."/>
            <person name="Chan C."/>
        </authorList>
    </citation>
    <scope>NUCLEOTIDE SEQUENCE [LARGE SCALE GENOMIC DNA]</scope>
</reference>
<dbReference type="PANTHER" id="PTHR11774:SF11">
    <property type="entry name" value="GERANYLGERANYL TRANSFERASE TYPE-2 SUBUNIT BETA"/>
    <property type="match status" value="1"/>
</dbReference>
<evidence type="ECO:0000256" key="4">
    <source>
        <dbReference type="ARBA" id="ARBA00022723"/>
    </source>
</evidence>
<sequence length="340" mass="38106">MAGYPERSKADAPKRAVEELREKHNHYLRHLDDDKESLEYMMTEHLRMGGVYWAVSAMSLLRQLDDEQRRDDIIEWILRCRDPKTSGGFGPNVGHDADLVATHYALLVLCMFDALERLPHRGGVVAFIAGLQQADGSFASDAWGEVDVRFAYCALSSLTILDALDQIDVDACVDWILRCMNYEGSFGPVPRAESHAAYVFCAVQALALVDALEAVDVDRLGWWLCERQTPSGGFNGRPEKAPDVCYSWWILSALVTLDRAHWIDMEKLADFIALAQDQEDGGIADRPGDVPDVFHTFFGLAGLSLMRKADLAPIHCVYALPLEVVHRMHLPVILSMYERG</sequence>
<keyword evidence="5" id="KW-0677">Repeat</keyword>
<organism evidence="10 11">
    <name type="scientific">Durusdinium trenchii</name>
    <dbReference type="NCBI Taxonomy" id="1381693"/>
    <lineage>
        <taxon>Eukaryota</taxon>
        <taxon>Sar</taxon>
        <taxon>Alveolata</taxon>
        <taxon>Dinophyceae</taxon>
        <taxon>Suessiales</taxon>
        <taxon>Symbiodiniaceae</taxon>
        <taxon>Durusdinium</taxon>
    </lineage>
</organism>
<keyword evidence="11" id="KW-1185">Reference proteome</keyword>
<gene>
    <name evidence="10" type="ORF">CCMP2556_LOCUS29139</name>
</gene>
<protein>
    <recommendedName>
        <fullName evidence="8">Geranylgeranyl transferase type-2 subunit beta</fullName>
        <ecNumber evidence="8">2.5.1.60</ecNumber>
    </recommendedName>
</protein>
<evidence type="ECO:0000256" key="2">
    <source>
        <dbReference type="ARBA" id="ARBA00022602"/>
    </source>
</evidence>
<keyword evidence="4 8" id="KW-0479">Metal-binding</keyword>
<evidence type="ECO:0000256" key="3">
    <source>
        <dbReference type="ARBA" id="ARBA00022679"/>
    </source>
</evidence>
<comment type="similarity">
    <text evidence="1 8">Belongs to the protein prenyltransferase subunit beta family.</text>
</comment>
<name>A0ABP0NA37_9DINO</name>
<evidence type="ECO:0000256" key="6">
    <source>
        <dbReference type="ARBA" id="ARBA00022833"/>
    </source>
</evidence>
<keyword evidence="3 8" id="KW-0808">Transferase</keyword>
<dbReference type="PANTHER" id="PTHR11774">
    <property type="entry name" value="GERANYLGERANYL TRANSFERASE TYPE BETA SUBUNIT"/>
    <property type="match status" value="1"/>
</dbReference>
<comment type="function">
    <text evidence="8">Catalyzes the transfer of a geranylgeranyl moiety from geranylgeranyl diphosphate to both cysteines of proteins with the C-terminal sequence -XXCC, -XCXC and -CCXX.</text>
</comment>
<evidence type="ECO:0000313" key="10">
    <source>
        <dbReference type="EMBL" id="CAK9059135.1"/>
    </source>
</evidence>
<evidence type="ECO:0000256" key="8">
    <source>
        <dbReference type="RuleBase" id="RU365076"/>
    </source>
</evidence>
<dbReference type="Gene3D" id="1.50.10.20">
    <property type="match status" value="1"/>
</dbReference>
<dbReference type="EC" id="2.5.1.60" evidence="8"/>
<dbReference type="EMBL" id="CAXAMN010021396">
    <property type="protein sequence ID" value="CAK9059135.1"/>
    <property type="molecule type" value="Genomic_DNA"/>
</dbReference>
<proteinExistence type="inferred from homology"/>
<accession>A0ABP0NA37</accession>
<evidence type="ECO:0000256" key="5">
    <source>
        <dbReference type="ARBA" id="ARBA00022737"/>
    </source>
</evidence>
<dbReference type="SUPFAM" id="SSF48239">
    <property type="entry name" value="Terpenoid cyclases/Protein prenyltransferases"/>
    <property type="match status" value="1"/>
</dbReference>